<keyword evidence="3" id="KW-1185">Reference proteome</keyword>
<dbReference type="EC" id="2.4.-.-" evidence="2"/>
<sequence length="162" mass="18014">MEAARTVDHKIVISGDGPLREELKSLIFKYNLKNVILTGFISEDEKKALLRLCKAFVFPSQYRSEAFGVSLLEAQLFKKPIISCNIGTGSSFVNIHNKTGIVVPPKDVNSLSLAMNHLAKNDSLCHQLGESGFSRFSDMFTIEKQSNSYVKLYNALINGNKN</sequence>
<name>A0ABT4YLI3_9VIBR</name>
<dbReference type="EMBL" id="JAQLOI010000001">
    <property type="protein sequence ID" value="MDB1122411.1"/>
    <property type="molecule type" value="Genomic_DNA"/>
</dbReference>
<evidence type="ECO:0000259" key="1">
    <source>
        <dbReference type="Pfam" id="PF00534"/>
    </source>
</evidence>
<dbReference type="Proteomes" id="UP001210678">
    <property type="component" value="Unassembled WGS sequence"/>
</dbReference>
<keyword evidence="2" id="KW-0328">Glycosyltransferase</keyword>
<evidence type="ECO:0000313" key="3">
    <source>
        <dbReference type="Proteomes" id="UP001210678"/>
    </source>
</evidence>
<evidence type="ECO:0000313" key="2">
    <source>
        <dbReference type="EMBL" id="MDB1122411.1"/>
    </source>
</evidence>
<protein>
    <submittedName>
        <fullName evidence="2">Glycosyltransferase</fullName>
        <ecNumber evidence="2">2.4.-.-</ecNumber>
    </submittedName>
</protein>
<keyword evidence="2" id="KW-0808">Transferase</keyword>
<dbReference type="PANTHER" id="PTHR12526:SF627">
    <property type="entry name" value="D-RHAMNOSYLTRANSFERASE WBPZ"/>
    <property type="match status" value="1"/>
</dbReference>
<dbReference type="InterPro" id="IPR001296">
    <property type="entry name" value="Glyco_trans_1"/>
</dbReference>
<feature type="domain" description="Glycosyl transferase family 1" evidence="1">
    <location>
        <begin position="7"/>
        <end position="132"/>
    </location>
</feature>
<dbReference type="SUPFAM" id="SSF53756">
    <property type="entry name" value="UDP-Glycosyltransferase/glycogen phosphorylase"/>
    <property type="match status" value="1"/>
</dbReference>
<reference evidence="2 3" key="1">
    <citation type="submission" date="2023-01" db="EMBL/GenBank/DDBJ databases">
        <title>Vibrio sp. KJ40-1 sp.nov, isolated from marine algae.</title>
        <authorList>
            <person name="Butt M."/>
            <person name="Kim J.M.J."/>
            <person name="Jeon C.O.C."/>
        </authorList>
    </citation>
    <scope>NUCLEOTIDE SEQUENCE [LARGE SCALE GENOMIC DNA]</scope>
    <source>
        <strain evidence="2 3">KJ40-1</strain>
    </source>
</reference>
<dbReference type="RefSeq" id="WP_272137879.1">
    <property type="nucleotide sequence ID" value="NZ_JAQLOI010000001.1"/>
</dbReference>
<gene>
    <name evidence="2" type="ORF">PGX00_01090</name>
</gene>
<proteinExistence type="predicted"/>
<dbReference type="GO" id="GO:0016757">
    <property type="term" value="F:glycosyltransferase activity"/>
    <property type="evidence" value="ECO:0007669"/>
    <property type="project" value="UniProtKB-KW"/>
</dbReference>
<dbReference type="PANTHER" id="PTHR12526">
    <property type="entry name" value="GLYCOSYLTRANSFERASE"/>
    <property type="match status" value="1"/>
</dbReference>
<dbReference type="Gene3D" id="3.40.50.2000">
    <property type="entry name" value="Glycogen Phosphorylase B"/>
    <property type="match status" value="2"/>
</dbReference>
<accession>A0ABT4YLI3</accession>
<organism evidence="2 3">
    <name type="scientific">Vibrio algarum</name>
    <dbReference type="NCBI Taxonomy" id="3020714"/>
    <lineage>
        <taxon>Bacteria</taxon>
        <taxon>Pseudomonadati</taxon>
        <taxon>Pseudomonadota</taxon>
        <taxon>Gammaproteobacteria</taxon>
        <taxon>Vibrionales</taxon>
        <taxon>Vibrionaceae</taxon>
        <taxon>Vibrio</taxon>
    </lineage>
</organism>
<dbReference type="Pfam" id="PF00534">
    <property type="entry name" value="Glycos_transf_1"/>
    <property type="match status" value="1"/>
</dbReference>
<comment type="caution">
    <text evidence="2">The sequence shown here is derived from an EMBL/GenBank/DDBJ whole genome shotgun (WGS) entry which is preliminary data.</text>
</comment>